<evidence type="ECO:0000313" key="2">
    <source>
        <dbReference type="EMBL" id="KAA8564215.1"/>
    </source>
</evidence>
<evidence type="ECO:0000256" key="1">
    <source>
        <dbReference type="SAM" id="SignalP"/>
    </source>
</evidence>
<keyword evidence="1" id="KW-0732">Signal</keyword>
<accession>A0A5M9JA62</accession>
<sequence length="116" mass="11898">MQLLTQTVITGIFLAAAVLSVPSPQGPPFNGGSGGVQGSCNAFCCEFNPGTGGTLCRNNTGTPDPTTGSPTYIYGGDCATMPIGRYTNGDGKAQPVCCANPNCKDQPGWRQPVLNQ</sequence>
<organism evidence="2 3">
    <name type="scientific">Monilinia fructicola</name>
    <name type="common">Brown rot fungus</name>
    <name type="synonym">Ciboria fructicola</name>
    <dbReference type="NCBI Taxonomy" id="38448"/>
    <lineage>
        <taxon>Eukaryota</taxon>
        <taxon>Fungi</taxon>
        <taxon>Dikarya</taxon>
        <taxon>Ascomycota</taxon>
        <taxon>Pezizomycotina</taxon>
        <taxon>Leotiomycetes</taxon>
        <taxon>Helotiales</taxon>
        <taxon>Sclerotiniaceae</taxon>
        <taxon>Monilinia</taxon>
    </lineage>
</organism>
<comment type="caution">
    <text evidence="2">The sequence shown here is derived from an EMBL/GenBank/DDBJ whole genome shotgun (WGS) entry which is preliminary data.</text>
</comment>
<dbReference type="OrthoDB" id="3543850at2759"/>
<dbReference type="EMBL" id="VICG01000015">
    <property type="protein sequence ID" value="KAA8564215.1"/>
    <property type="molecule type" value="Genomic_DNA"/>
</dbReference>
<dbReference type="Proteomes" id="UP000322873">
    <property type="component" value="Unassembled WGS sequence"/>
</dbReference>
<proteinExistence type="predicted"/>
<evidence type="ECO:0000313" key="3">
    <source>
        <dbReference type="Proteomes" id="UP000322873"/>
    </source>
</evidence>
<name>A0A5M9JA62_MONFR</name>
<protein>
    <submittedName>
        <fullName evidence="2">Uncharacterized protein</fullName>
    </submittedName>
</protein>
<dbReference type="AlphaFoldDB" id="A0A5M9JA62"/>
<dbReference type="VEuPathDB" id="FungiDB:MFRU_077g00160"/>
<gene>
    <name evidence="2" type="ORF">EYC84_011161</name>
</gene>
<feature type="signal peptide" evidence="1">
    <location>
        <begin position="1"/>
        <end position="20"/>
    </location>
</feature>
<keyword evidence="3" id="KW-1185">Reference proteome</keyword>
<reference evidence="2 3" key="1">
    <citation type="submission" date="2019-06" db="EMBL/GenBank/DDBJ databases">
        <title>Genome Sequence of the Brown Rot Fungal Pathogen Monilinia fructicola.</title>
        <authorList>
            <person name="De Miccolis Angelini R.M."/>
            <person name="Landi L."/>
            <person name="Abate D."/>
            <person name="Pollastro S."/>
            <person name="Romanazzi G."/>
            <person name="Faretra F."/>
        </authorList>
    </citation>
    <scope>NUCLEOTIDE SEQUENCE [LARGE SCALE GENOMIC DNA]</scope>
    <source>
        <strain evidence="2 3">Mfrc123</strain>
    </source>
</reference>
<feature type="chain" id="PRO_5024290732" evidence="1">
    <location>
        <begin position="21"/>
        <end position="116"/>
    </location>
</feature>